<protein>
    <submittedName>
        <fullName evidence="1">Uncharacterized protein</fullName>
    </submittedName>
</protein>
<accession>A0ABX5XHA0</accession>
<evidence type="ECO:0000313" key="1">
    <source>
        <dbReference type="EMBL" id="QDV81221.1"/>
    </source>
</evidence>
<sequence>MKILNSIRRYRYAPNEPRCNIDSKSSIGYRIGLYYRSAALTESGPPN</sequence>
<gene>
    <name evidence="1" type="ORF">TBK1r_01360</name>
</gene>
<keyword evidence="2" id="KW-1185">Reference proteome</keyword>
<proteinExistence type="predicted"/>
<dbReference type="RefSeq" id="WP_419580820.1">
    <property type="nucleotide sequence ID" value="NZ_CP036432.1"/>
</dbReference>
<evidence type="ECO:0000313" key="2">
    <source>
        <dbReference type="Proteomes" id="UP000318081"/>
    </source>
</evidence>
<name>A0ABX5XHA0_9BACT</name>
<organism evidence="1 2">
    <name type="scientific">Stieleria magnilauensis</name>
    <dbReference type="NCBI Taxonomy" id="2527963"/>
    <lineage>
        <taxon>Bacteria</taxon>
        <taxon>Pseudomonadati</taxon>
        <taxon>Planctomycetota</taxon>
        <taxon>Planctomycetia</taxon>
        <taxon>Pirellulales</taxon>
        <taxon>Pirellulaceae</taxon>
        <taxon>Stieleria</taxon>
    </lineage>
</organism>
<dbReference type="EMBL" id="CP036432">
    <property type="protein sequence ID" value="QDV81221.1"/>
    <property type="molecule type" value="Genomic_DNA"/>
</dbReference>
<reference evidence="1 2" key="1">
    <citation type="submission" date="2019-02" db="EMBL/GenBank/DDBJ databases">
        <title>Deep-cultivation of Planctomycetes and their phenomic and genomic characterization uncovers novel biology.</title>
        <authorList>
            <person name="Wiegand S."/>
            <person name="Jogler M."/>
            <person name="Boedeker C."/>
            <person name="Pinto D."/>
            <person name="Vollmers J."/>
            <person name="Rivas-Marin E."/>
            <person name="Kohn T."/>
            <person name="Peeters S.H."/>
            <person name="Heuer A."/>
            <person name="Rast P."/>
            <person name="Oberbeckmann S."/>
            <person name="Bunk B."/>
            <person name="Jeske O."/>
            <person name="Meyerdierks A."/>
            <person name="Storesund J.E."/>
            <person name="Kallscheuer N."/>
            <person name="Luecker S."/>
            <person name="Lage O.M."/>
            <person name="Pohl T."/>
            <person name="Merkel B.J."/>
            <person name="Hornburger P."/>
            <person name="Mueller R.-W."/>
            <person name="Bruemmer F."/>
            <person name="Labrenz M."/>
            <person name="Spormann A.M."/>
            <person name="Op den Camp H."/>
            <person name="Overmann J."/>
            <person name="Amann R."/>
            <person name="Jetten M.S.M."/>
            <person name="Mascher T."/>
            <person name="Medema M.H."/>
            <person name="Devos D.P."/>
            <person name="Kaster A.-K."/>
            <person name="Ovreas L."/>
            <person name="Rohde M."/>
            <person name="Galperin M.Y."/>
            <person name="Jogler C."/>
        </authorList>
    </citation>
    <scope>NUCLEOTIDE SEQUENCE [LARGE SCALE GENOMIC DNA]</scope>
    <source>
        <strain evidence="1 2">TBK1r</strain>
    </source>
</reference>
<dbReference type="Proteomes" id="UP000318081">
    <property type="component" value="Chromosome"/>
</dbReference>